<dbReference type="EMBL" id="VIRS01000007">
    <property type="protein sequence ID" value="TQS44657.1"/>
    <property type="molecule type" value="Genomic_DNA"/>
</dbReference>
<dbReference type="Proteomes" id="UP000317982">
    <property type="component" value="Unassembled WGS sequence"/>
</dbReference>
<sequence>MPSRADTDSFDAFYATHYAPLAAQVAVYLGDRAEGEDVTQEAFCRAWRHWPQLAGGANPAGWVSTVAYRLAASRWRRLRTALRHRQRTRPQSVPPPDADHLDLSLDLSAALRTLPDAQRRAVVLHYLADLPVDEIAARERVPIGTVKSWLHRARTRLAAELTEEHREGASSDPR</sequence>
<comment type="similarity">
    <text evidence="1">Belongs to the sigma-70 factor family. ECF subfamily.</text>
</comment>
<dbReference type="Gene3D" id="1.10.10.10">
    <property type="entry name" value="Winged helix-like DNA-binding domain superfamily/Winged helix DNA-binding domain"/>
    <property type="match status" value="1"/>
</dbReference>
<keyword evidence="3" id="KW-0731">Sigma factor</keyword>
<dbReference type="InterPro" id="IPR013325">
    <property type="entry name" value="RNA_pol_sigma_r2"/>
</dbReference>
<dbReference type="Gene3D" id="1.10.1740.10">
    <property type="match status" value="1"/>
</dbReference>
<dbReference type="InterPro" id="IPR007627">
    <property type="entry name" value="RNA_pol_sigma70_r2"/>
</dbReference>
<name>A0A545ATK2_9ACTN</name>
<dbReference type="SUPFAM" id="SSF88659">
    <property type="entry name" value="Sigma3 and sigma4 domains of RNA polymerase sigma factors"/>
    <property type="match status" value="1"/>
</dbReference>
<dbReference type="GO" id="GO:0006352">
    <property type="term" value="P:DNA-templated transcription initiation"/>
    <property type="evidence" value="ECO:0007669"/>
    <property type="project" value="InterPro"/>
</dbReference>
<protein>
    <submittedName>
        <fullName evidence="8">RNA polymerase sigma factor</fullName>
    </submittedName>
</protein>
<evidence type="ECO:0000259" key="7">
    <source>
        <dbReference type="Pfam" id="PF08281"/>
    </source>
</evidence>
<dbReference type="InParanoid" id="A0A545ATK2"/>
<dbReference type="GO" id="GO:0016987">
    <property type="term" value="F:sigma factor activity"/>
    <property type="evidence" value="ECO:0007669"/>
    <property type="project" value="UniProtKB-KW"/>
</dbReference>
<evidence type="ECO:0000256" key="5">
    <source>
        <dbReference type="ARBA" id="ARBA00023163"/>
    </source>
</evidence>
<feature type="domain" description="RNA polymerase sigma factor 70 region 4 type 2" evidence="7">
    <location>
        <begin position="106"/>
        <end position="157"/>
    </location>
</feature>
<reference evidence="8 9" key="1">
    <citation type="submission" date="2019-07" db="EMBL/GenBank/DDBJ databases">
        <title>Cryptosporangium phraense sp. nov., isolated from plant litter.</title>
        <authorList>
            <person name="Suriyachadkun C."/>
        </authorList>
    </citation>
    <scope>NUCLEOTIDE SEQUENCE [LARGE SCALE GENOMIC DNA]</scope>
    <source>
        <strain evidence="8 9">A-T 5661</strain>
    </source>
</reference>
<gene>
    <name evidence="8" type="ORF">FL583_11800</name>
</gene>
<organism evidence="8 9">
    <name type="scientific">Cryptosporangium phraense</name>
    <dbReference type="NCBI Taxonomy" id="2593070"/>
    <lineage>
        <taxon>Bacteria</taxon>
        <taxon>Bacillati</taxon>
        <taxon>Actinomycetota</taxon>
        <taxon>Actinomycetes</taxon>
        <taxon>Cryptosporangiales</taxon>
        <taxon>Cryptosporangiaceae</taxon>
        <taxon>Cryptosporangium</taxon>
    </lineage>
</organism>
<evidence type="ECO:0000256" key="1">
    <source>
        <dbReference type="ARBA" id="ARBA00010641"/>
    </source>
</evidence>
<dbReference type="AlphaFoldDB" id="A0A545ATK2"/>
<keyword evidence="2" id="KW-0805">Transcription regulation</keyword>
<evidence type="ECO:0000256" key="2">
    <source>
        <dbReference type="ARBA" id="ARBA00023015"/>
    </source>
</evidence>
<proteinExistence type="inferred from homology"/>
<dbReference type="Pfam" id="PF08281">
    <property type="entry name" value="Sigma70_r4_2"/>
    <property type="match status" value="1"/>
</dbReference>
<comment type="caution">
    <text evidence="8">The sequence shown here is derived from an EMBL/GenBank/DDBJ whole genome shotgun (WGS) entry which is preliminary data.</text>
</comment>
<dbReference type="InterPro" id="IPR036388">
    <property type="entry name" value="WH-like_DNA-bd_sf"/>
</dbReference>
<dbReference type="RefSeq" id="WP_142704639.1">
    <property type="nucleotide sequence ID" value="NZ_VIRS01000007.1"/>
</dbReference>
<dbReference type="InterPro" id="IPR013249">
    <property type="entry name" value="RNA_pol_sigma70_r4_t2"/>
</dbReference>
<keyword evidence="4" id="KW-0238">DNA-binding</keyword>
<evidence type="ECO:0000313" key="8">
    <source>
        <dbReference type="EMBL" id="TQS44657.1"/>
    </source>
</evidence>
<dbReference type="NCBIfam" id="TIGR02937">
    <property type="entry name" value="sigma70-ECF"/>
    <property type="match status" value="1"/>
</dbReference>
<dbReference type="Pfam" id="PF04542">
    <property type="entry name" value="Sigma70_r2"/>
    <property type="match status" value="1"/>
</dbReference>
<dbReference type="InterPro" id="IPR039425">
    <property type="entry name" value="RNA_pol_sigma-70-like"/>
</dbReference>
<dbReference type="CDD" id="cd06171">
    <property type="entry name" value="Sigma70_r4"/>
    <property type="match status" value="1"/>
</dbReference>
<dbReference type="SUPFAM" id="SSF88946">
    <property type="entry name" value="Sigma2 domain of RNA polymerase sigma factors"/>
    <property type="match status" value="1"/>
</dbReference>
<dbReference type="InterPro" id="IPR013324">
    <property type="entry name" value="RNA_pol_sigma_r3/r4-like"/>
</dbReference>
<dbReference type="GO" id="GO:0003677">
    <property type="term" value="F:DNA binding"/>
    <property type="evidence" value="ECO:0007669"/>
    <property type="project" value="UniProtKB-KW"/>
</dbReference>
<feature type="domain" description="RNA polymerase sigma-70 region 2" evidence="6">
    <location>
        <begin position="16"/>
        <end position="79"/>
    </location>
</feature>
<accession>A0A545ATK2</accession>
<keyword evidence="9" id="KW-1185">Reference proteome</keyword>
<evidence type="ECO:0000313" key="9">
    <source>
        <dbReference type="Proteomes" id="UP000317982"/>
    </source>
</evidence>
<evidence type="ECO:0000256" key="4">
    <source>
        <dbReference type="ARBA" id="ARBA00023125"/>
    </source>
</evidence>
<evidence type="ECO:0000256" key="3">
    <source>
        <dbReference type="ARBA" id="ARBA00023082"/>
    </source>
</evidence>
<evidence type="ECO:0000259" key="6">
    <source>
        <dbReference type="Pfam" id="PF04542"/>
    </source>
</evidence>
<keyword evidence="5" id="KW-0804">Transcription</keyword>
<dbReference type="PANTHER" id="PTHR43133:SF50">
    <property type="entry name" value="ECF RNA POLYMERASE SIGMA FACTOR SIGM"/>
    <property type="match status" value="1"/>
</dbReference>
<dbReference type="PANTHER" id="PTHR43133">
    <property type="entry name" value="RNA POLYMERASE ECF-TYPE SIGMA FACTO"/>
    <property type="match status" value="1"/>
</dbReference>
<dbReference type="InterPro" id="IPR014284">
    <property type="entry name" value="RNA_pol_sigma-70_dom"/>
</dbReference>
<dbReference type="OrthoDB" id="3777963at2"/>